<protein>
    <submittedName>
        <fullName evidence="3">Xaa-Pro aminopeptidase</fullName>
    </submittedName>
</protein>
<gene>
    <name evidence="3" type="ORF">BSZ36_13890</name>
</gene>
<dbReference type="SUPFAM" id="SSF55920">
    <property type="entry name" value="Creatinase/aminopeptidase"/>
    <property type="match status" value="1"/>
</dbReference>
<dbReference type="InterPro" id="IPR036005">
    <property type="entry name" value="Creatinase/aminopeptidase-like"/>
</dbReference>
<dbReference type="Pfam" id="PF00557">
    <property type="entry name" value="Peptidase_M24"/>
    <property type="match status" value="1"/>
</dbReference>
<accession>A0A259U2A9</accession>
<evidence type="ECO:0000256" key="1">
    <source>
        <dbReference type="SAM" id="SignalP"/>
    </source>
</evidence>
<dbReference type="InterPro" id="IPR000994">
    <property type="entry name" value="Pept_M24"/>
</dbReference>
<comment type="caution">
    <text evidence="3">The sequence shown here is derived from an EMBL/GenBank/DDBJ whole genome shotgun (WGS) entry which is preliminary data.</text>
</comment>
<keyword evidence="3" id="KW-0031">Aminopeptidase</keyword>
<keyword evidence="3" id="KW-0645">Protease</keyword>
<dbReference type="AlphaFoldDB" id="A0A259U2A9"/>
<keyword evidence="3" id="KW-0378">Hydrolase</keyword>
<keyword evidence="4" id="KW-1185">Reference proteome</keyword>
<organism evidence="3 4">
    <name type="scientific">Rubricoccus marinus</name>
    <dbReference type="NCBI Taxonomy" id="716817"/>
    <lineage>
        <taxon>Bacteria</taxon>
        <taxon>Pseudomonadati</taxon>
        <taxon>Rhodothermota</taxon>
        <taxon>Rhodothermia</taxon>
        <taxon>Rhodothermales</taxon>
        <taxon>Rubricoccaceae</taxon>
        <taxon>Rubricoccus</taxon>
    </lineage>
</organism>
<dbReference type="Proteomes" id="UP000216446">
    <property type="component" value="Unassembled WGS sequence"/>
</dbReference>
<reference evidence="3 4" key="1">
    <citation type="submission" date="2016-11" db="EMBL/GenBank/DDBJ databases">
        <title>Study of marine rhodopsin-containing bacteria.</title>
        <authorList>
            <person name="Yoshizawa S."/>
            <person name="Kumagai Y."/>
            <person name="Kogure K."/>
        </authorList>
    </citation>
    <scope>NUCLEOTIDE SEQUENCE [LARGE SCALE GENOMIC DNA]</scope>
    <source>
        <strain evidence="3 4">SG-29</strain>
    </source>
</reference>
<dbReference type="InParanoid" id="A0A259U2A9"/>
<dbReference type="GO" id="GO:0004177">
    <property type="term" value="F:aminopeptidase activity"/>
    <property type="evidence" value="ECO:0007669"/>
    <property type="project" value="UniProtKB-KW"/>
</dbReference>
<evidence type="ECO:0000259" key="2">
    <source>
        <dbReference type="Pfam" id="PF00557"/>
    </source>
</evidence>
<evidence type="ECO:0000313" key="3">
    <source>
        <dbReference type="EMBL" id="OZC03977.1"/>
    </source>
</evidence>
<dbReference type="Gene3D" id="3.90.230.10">
    <property type="entry name" value="Creatinase/methionine aminopeptidase superfamily"/>
    <property type="match status" value="1"/>
</dbReference>
<feature type="signal peptide" evidence="1">
    <location>
        <begin position="1"/>
        <end position="23"/>
    </location>
</feature>
<dbReference type="EMBL" id="MQWB01000001">
    <property type="protein sequence ID" value="OZC03977.1"/>
    <property type="molecule type" value="Genomic_DNA"/>
</dbReference>
<feature type="domain" description="Peptidase M24" evidence="2">
    <location>
        <begin position="221"/>
        <end position="426"/>
    </location>
</feature>
<dbReference type="OrthoDB" id="9765815at2"/>
<name>A0A259U2A9_9BACT</name>
<evidence type="ECO:0000313" key="4">
    <source>
        <dbReference type="Proteomes" id="UP000216446"/>
    </source>
</evidence>
<proteinExistence type="predicted"/>
<feature type="chain" id="PRO_5011971915" evidence="1">
    <location>
        <begin position="24"/>
        <end position="456"/>
    </location>
</feature>
<keyword evidence="1" id="KW-0732">Signal</keyword>
<sequence>MPLVIRFLLVLLLLAPLAPEAFAQATPPEAAPSVLPMRERAAVMDRWLDARLEAIVPALMRREGIDMWIIAAREYNEDPVISTMLPATWLAARRRTVLVFHDDGERVERLAVARYDVGPFPRAWDPEAQPDQWARVAEIVAERDPQRIGINTSETFALADGLSASEERALRAALSDPFRQRLVGAENLAVGWLETRTPEEMATYPHIVGLARHIIHAGLSREAITPGVTTTDDLAWWYRDRVRALGLTTWFHPGVSVQRAPEAAGASGDRARAEGDFSARPDANVIQPGDLVWVDFGISYLGLMTDTQQMAYVLRPGETEAPAGLVSGLRAANRVQDLLTGAFARGKTGNEILADALQASGAENLDATIYTHPIGLHGHAAGPTIGLWDQQGGVPGNGDYPLYANTAHSIELNVAMAVPEWGGQRVRFMLEEDAFFDGETVRYIDGRQEALLLIPR</sequence>